<dbReference type="Proteomes" id="UP001227126">
    <property type="component" value="Unassembled WGS sequence"/>
</dbReference>
<reference evidence="1 2" key="1">
    <citation type="submission" date="2023-05" db="EMBL/GenBank/DDBJ databases">
        <title>Sedimentitalea sp. nov. JM2-8.</title>
        <authorList>
            <person name="Huang J."/>
        </authorList>
    </citation>
    <scope>NUCLEOTIDE SEQUENCE [LARGE SCALE GENOMIC DNA]</scope>
    <source>
        <strain evidence="1 2">JM2-8</strain>
    </source>
</reference>
<dbReference type="EMBL" id="JASNJE010000001">
    <property type="protein sequence ID" value="MDK3071764.1"/>
    <property type="molecule type" value="Genomic_DNA"/>
</dbReference>
<dbReference type="InterPro" id="IPR014937">
    <property type="entry name" value="DUF1810"/>
</dbReference>
<evidence type="ECO:0000313" key="2">
    <source>
        <dbReference type="Proteomes" id="UP001227126"/>
    </source>
</evidence>
<comment type="caution">
    <text evidence="1">The sequence shown here is derived from an EMBL/GenBank/DDBJ whole genome shotgun (WGS) entry which is preliminary data.</text>
</comment>
<dbReference type="InterPro" id="IPR036287">
    <property type="entry name" value="Rv1873-like_sf"/>
</dbReference>
<keyword evidence="2" id="KW-1185">Reference proteome</keyword>
<name>A0ABT7F9I3_9RHOB</name>
<dbReference type="PIRSF" id="PIRSF008546">
    <property type="entry name" value="UCP008546"/>
    <property type="match status" value="1"/>
</dbReference>
<dbReference type="SUPFAM" id="SSF140736">
    <property type="entry name" value="Rv1873-like"/>
    <property type="match status" value="1"/>
</dbReference>
<protein>
    <submittedName>
        <fullName evidence="1">DUF1810 domain-containing protein</fullName>
    </submittedName>
</protein>
<dbReference type="Gene3D" id="1.25.40.380">
    <property type="entry name" value="Protein of unknown function DUF1810"/>
    <property type="match status" value="1"/>
</dbReference>
<evidence type="ECO:0000313" key="1">
    <source>
        <dbReference type="EMBL" id="MDK3071764.1"/>
    </source>
</evidence>
<gene>
    <name evidence="1" type="ORF">QO034_01450</name>
</gene>
<dbReference type="Pfam" id="PF08837">
    <property type="entry name" value="DUF1810"/>
    <property type="match status" value="1"/>
</dbReference>
<proteinExistence type="predicted"/>
<dbReference type="RefSeq" id="WP_284483714.1">
    <property type="nucleotide sequence ID" value="NZ_JASNJE010000001.1"/>
</dbReference>
<sequence length="140" mass="15181">MNDETDADLFIEAQDTVWESVVEELAAGRKTGHWMWFVFPQLASLGQSDMAQLFGLHDLAEARAYLAHPVLNDRLVQASELMLTHSGRAAKDILGPVDAKKLQSCMTLFAAVPGASPVFSQVLDAFYDGAPCTVTAQNIG</sequence>
<organism evidence="1 2">
    <name type="scientific">Sedimentitalea xiamensis</name>
    <dbReference type="NCBI Taxonomy" id="3050037"/>
    <lineage>
        <taxon>Bacteria</taxon>
        <taxon>Pseudomonadati</taxon>
        <taxon>Pseudomonadota</taxon>
        <taxon>Alphaproteobacteria</taxon>
        <taxon>Rhodobacterales</taxon>
        <taxon>Paracoccaceae</taxon>
        <taxon>Sedimentitalea</taxon>
    </lineage>
</organism>
<accession>A0ABT7F9I3</accession>